<keyword evidence="1" id="KW-1133">Transmembrane helix</keyword>
<gene>
    <name evidence="2" type="primary">orf04064</name>
    <name evidence="2" type="ORF">Q903MT_gene4041</name>
</gene>
<organism evidence="2">
    <name type="scientific">Picea sitchensis</name>
    <name type="common">Sitka spruce</name>
    <name type="synonym">Pinus sitchensis</name>
    <dbReference type="NCBI Taxonomy" id="3332"/>
    <lineage>
        <taxon>Eukaryota</taxon>
        <taxon>Viridiplantae</taxon>
        <taxon>Streptophyta</taxon>
        <taxon>Embryophyta</taxon>
        <taxon>Tracheophyta</taxon>
        <taxon>Spermatophyta</taxon>
        <taxon>Pinopsida</taxon>
        <taxon>Pinidae</taxon>
        <taxon>Conifers I</taxon>
        <taxon>Pinales</taxon>
        <taxon>Pinaceae</taxon>
        <taxon>Picea</taxon>
    </lineage>
</organism>
<evidence type="ECO:0000313" key="2">
    <source>
        <dbReference type="EMBL" id="QHR90018.1"/>
    </source>
</evidence>
<geneLocation type="mitochondrion" evidence="2"/>
<protein>
    <submittedName>
        <fullName evidence="2">Uncharacterized protein</fullName>
    </submittedName>
</protein>
<keyword evidence="1" id="KW-0472">Membrane</keyword>
<keyword evidence="1" id="KW-0812">Transmembrane</keyword>
<name>A0A6B9XSM6_PICSI</name>
<proteinExistence type="predicted"/>
<sequence>MSFHIYEGSCRSRTTTKAWKRTFGVSSMTEEKKIGTCHPLMISYLTYKAAWFELFTTNNYFNNHIWIIIFGKKKLPTFYVPVGLMNIGGHDFAYKQKDYLSRCLIIFMVVEFSALLCPPLGSAVPFF</sequence>
<keyword evidence="2" id="KW-0496">Mitochondrion</keyword>
<dbReference type="AlphaFoldDB" id="A0A6B9XSM6"/>
<reference evidence="2" key="1">
    <citation type="submission" date="2019-03" db="EMBL/GenBank/DDBJ databases">
        <title>Largest Complete Mitochondrial Genome of a Gymnosperm, Sitka Spruce (Picea sitchensis), Indicates Complex Physical Structure.</title>
        <authorList>
            <person name="Jackman S.D."/>
            <person name="Coombe L."/>
            <person name="Warren R."/>
            <person name="Kirk H."/>
            <person name="Trinh E."/>
            <person name="McLeod T."/>
            <person name="Pleasance S."/>
            <person name="Pandoh P."/>
            <person name="Zhao Y."/>
            <person name="Coope R."/>
            <person name="Bousquet J."/>
            <person name="Bohlmann J.C."/>
            <person name="Jones S.J.M."/>
            <person name="Birol I."/>
        </authorList>
    </citation>
    <scope>NUCLEOTIDE SEQUENCE</scope>
    <source>
        <strain evidence="2">Q903</strain>
    </source>
</reference>
<dbReference type="EMBL" id="MK697699">
    <property type="protein sequence ID" value="QHR90018.1"/>
    <property type="molecule type" value="Genomic_DNA"/>
</dbReference>
<accession>A0A6B9XSM6</accession>
<evidence type="ECO:0000256" key="1">
    <source>
        <dbReference type="SAM" id="Phobius"/>
    </source>
</evidence>
<feature type="transmembrane region" description="Helical" evidence="1">
    <location>
        <begin position="99"/>
        <end position="121"/>
    </location>
</feature>